<evidence type="ECO:0000256" key="3">
    <source>
        <dbReference type="SAM" id="MobiDB-lite"/>
    </source>
</evidence>
<dbReference type="SUPFAM" id="SSF47370">
    <property type="entry name" value="Bromodomain"/>
    <property type="match status" value="1"/>
</dbReference>
<keyword evidence="1 2" id="KW-0103">Bromodomain</keyword>
<protein>
    <submittedName>
        <fullName evidence="6">Cat eye syndrome critical region protein 2-like</fullName>
    </submittedName>
</protein>
<organism evidence="5 6">
    <name type="scientific">Limulus polyphemus</name>
    <name type="common">Atlantic horseshoe crab</name>
    <dbReference type="NCBI Taxonomy" id="6850"/>
    <lineage>
        <taxon>Eukaryota</taxon>
        <taxon>Metazoa</taxon>
        <taxon>Ecdysozoa</taxon>
        <taxon>Arthropoda</taxon>
        <taxon>Chelicerata</taxon>
        <taxon>Merostomata</taxon>
        <taxon>Xiphosura</taxon>
        <taxon>Limulidae</taxon>
        <taxon>Limulus</taxon>
    </lineage>
</organism>
<evidence type="ECO:0000256" key="1">
    <source>
        <dbReference type="ARBA" id="ARBA00023117"/>
    </source>
</evidence>
<dbReference type="GeneID" id="106470842"/>
<dbReference type="SMART" id="SM00297">
    <property type="entry name" value="BROMO"/>
    <property type="match status" value="1"/>
</dbReference>
<evidence type="ECO:0000259" key="4">
    <source>
        <dbReference type="PROSITE" id="PS50014"/>
    </source>
</evidence>
<dbReference type="Gene3D" id="1.20.920.10">
    <property type="entry name" value="Bromodomain-like"/>
    <property type="match status" value="1"/>
</dbReference>
<dbReference type="PANTHER" id="PTHR47092">
    <property type="entry name" value="CAT EYE SYNDROME CRITICAL REGION PROTEIN 2"/>
    <property type="match status" value="1"/>
</dbReference>
<dbReference type="PANTHER" id="PTHR47092:SF1">
    <property type="entry name" value="CHROMATIN REMODELING REGULATOR CECR2"/>
    <property type="match status" value="1"/>
</dbReference>
<name>A0ABM1BQT2_LIMPO</name>
<feature type="region of interest" description="Disordered" evidence="3">
    <location>
        <begin position="310"/>
        <end position="335"/>
    </location>
</feature>
<reference evidence="6" key="1">
    <citation type="submission" date="2025-08" db="UniProtKB">
        <authorList>
            <consortium name="RefSeq"/>
        </authorList>
    </citation>
    <scope>IDENTIFICATION</scope>
    <source>
        <tissue evidence="6">Muscle</tissue>
    </source>
</reference>
<dbReference type="InterPro" id="IPR001487">
    <property type="entry name" value="Bromodomain"/>
</dbReference>
<accession>A0ABM1BQT2</accession>
<dbReference type="InterPro" id="IPR029614">
    <property type="entry name" value="CECR2"/>
</dbReference>
<keyword evidence="5" id="KW-1185">Reference proteome</keyword>
<sequence>MYSGIFYISDIQSWWEVPSIAHFCYGFRAAFGLFPFEIEELEQAFLLGEDSFLQDLIIKLLQAYYQTEDISSQNWEEQLRDLFQQKWVVEERRFHPFPLETSFASLSLRTQVEIVHALCEYCLDVEDVTDALKGLEADHLRAQSLGRDGEGNEYWYFYGTRLYKETKTLKNKSQKGKGFQEITIGTKHRATKKQNEIGTESYGVSPKISTSTSWSLVCCTQSEWQNLANRFKKSKLKGEKNLAKKLITEFLPVLEKLEIEKEKTLRKRLLEMAPRRVSSRIEKKRHQQEKEQLLADTALKEKLRKLEIEEEERRERDEKENKERKALERAQRAEERMKAIEDRRRRVEQRKLASKLQHDYKEKKYFCENVYKTGHNQNPKVLDYLRVKSTNAILNVSKKKEDIYSSFSLVLSEIKSKSELKPFLSSVDKTVTHGYYSIIQDPIDLSLIEKKVNCKEYSNKEEFLEDIQKTIDNFELFSGTGSVHMSDGL</sequence>
<evidence type="ECO:0000313" key="5">
    <source>
        <dbReference type="Proteomes" id="UP000694941"/>
    </source>
</evidence>
<dbReference type="PRINTS" id="PR00503">
    <property type="entry name" value="BROMODOMAIN"/>
</dbReference>
<proteinExistence type="predicted"/>
<feature type="domain" description="Bromo" evidence="4">
    <location>
        <begin position="415"/>
        <end position="485"/>
    </location>
</feature>
<evidence type="ECO:0000256" key="2">
    <source>
        <dbReference type="PROSITE-ProRule" id="PRU00035"/>
    </source>
</evidence>
<gene>
    <name evidence="6" type="primary">LOC106470842</name>
</gene>
<evidence type="ECO:0000313" key="6">
    <source>
        <dbReference type="RefSeq" id="XP_013786866.1"/>
    </source>
</evidence>
<dbReference type="PROSITE" id="PS50014">
    <property type="entry name" value="BROMODOMAIN_2"/>
    <property type="match status" value="1"/>
</dbReference>
<dbReference type="InterPro" id="IPR036427">
    <property type="entry name" value="Bromodomain-like_sf"/>
</dbReference>
<dbReference type="RefSeq" id="XP_013786866.1">
    <property type="nucleotide sequence ID" value="XM_013931412.1"/>
</dbReference>
<dbReference type="Proteomes" id="UP000694941">
    <property type="component" value="Unplaced"/>
</dbReference>
<dbReference type="Pfam" id="PF00439">
    <property type="entry name" value="Bromodomain"/>
    <property type="match status" value="1"/>
</dbReference>